<dbReference type="GO" id="GO:0008270">
    <property type="term" value="F:zinc ion binding"/>
    <property type="evidence" value="ECO:0007669"/>
    <property type="project" value="UniProtKB-KW"/>
</dbReference>
<dbReference type="SMART" id="SM00233">
    <property type="entry name" value="PH"/>
    <property type="match status" value="2"/>
</dbReference>
<dbReference type="PANTHER" id="PTHR46280:SF3">
    <property type="entry name" value="PLECKSTRIN HOMOLOGY DOMAIN-CONTAINING FAMILY F MEMBER 1 HOMOLOG"/>
    <property type="match status" value="1"/>
</dbReference>
<feature type="region of interest" description="Disordered" evidence="5">
    <location>
        <begin position="210"/>
        <end position="307"/>
    </location>
</feature>
<feature type="domain" description="PH" evidence="6">
    <location>
        <begin position="29"/>
        <end position="121"/>
    </location>
</feature>
<dbReference type="PANTHER" id="PTHR46280">
    <property type="entry name" value="PLECKSTRIN HOMOLOGY DOMAIN-CONTAINING FAMILY F MEMBER 2-RELATED"/>
    <property type="match status" value="1"/>
</dbReference>
<dbReference type="PROSITE" id="PS50178">
    <property type="entry name" value="ZF_FYVE"/>
    <property type="match status" value="2"/>
</dbReference>
<keyword evidence="8" id="KW-1185">Reference proteome</keyword>
<reference evidence="9" key="1">
    <citation type="submission" date="2016-11" db="UniProtKB">
        <authorList>
            <consortium name="WormBaseParasite"/>
        </authorList>
    </citation>
    <scope>IDENTIFICATION</scope>
</reference>
<dbReference type="InterPro" id="IPR013083">
    <property type="entry name" value="Znf_RING/FYVE/PHD"/>
</dbReference>
<dbReference type="WBParaSite" id="maker-uti_cns_0045497-snap-gene-0.7-mRNA-1">
    <property type="protein sequence ID" value="maker-uti_cns_0045497-snap-gene-0.7-mRNA-1"/>
    <property type="gene ID" value="maker-uti_cns_0045497-snap-gene-0.7"/>
</dbReference>
<evidence type="ECO:0000259" key="6">
    <source>
        <dbReference type="PROSITE" id="PS50003"/>
    </source>
</evidence>
<evidence type="ECO:0000256" key="2">
    <source>
        <dbReference type="ARBA" id="ARBA00022771"/>
    </source>
</evidence>
<name>A0A1I8J253_9PLAT</name>
<dbReference type="InterPro" id="IPR017455">
    <property type="entry name" value="Znf_FYVE-rel"/>
</dbReference>
<organism evidence="8 9">
    <name type="scientific">Macrostomum lignano</name>
    <dbReference type="NCBI Taxonomy" id="282301"/>
    <lineage>
        <taxon>Eukaryota</taxon>
        <taxon>Metazoa</taxon>
        <taxon>Spiralia</taxon>
        <taxon>Lophotrochozoa</taxon>
        <taxon>Platyhelminthes</taxon>
        <taxon>Rhabditophora</taxon>
        <taxon>Macrostomorpha</taxon>
        <taxon>Macrostomida</taxon>
        <taxon>Macrostomidae</taxon>
        <taxon>Macrostomum</taxon>
    </lineage>
</organism>
<dbReference type="GO" id="GO:0008333">
    <property type="term" value="P:endosome to lysosome transport"/>
    <property type="evidence" value="ECO:0007669"/>
    <property type="project" value="TreeGrafter"/>
</dbReference>
<dbReference type="Proteomes" id="UP000095280">
    <property type="component" value="Unplaced"/>
</dbReference>
<dbReference type="InterPro" id="IPR000306">
    <property type="entry name" value="Znf_FYVE"/>
</dbReference>
<dbReference type="Pfam" id="PF01363">
    <property type="entry name" value="FYVE"/>
    <property type="match status" value="2"/>
</dbReference>
<dbReference type="AlphaFoldDB" id="A0A1I8J253"/>
<dbReference type="InterPro" id="IPR051765">
    <property type="entry name" value="PH_domain-containing_F"/>
</dbReference>
<evidence type="ECO:0000256" key="4">
    <source>
        <dbReference type="PROSITE-ProRule" id="PRU00091"/>
    </source>
</evidence>
<feature type="domain" description="PH" evidence="6">
    <location>
        <begin position="332"/>
        <end position="427"/>
    </location>
</feature>
<feature type="compositionally biased region" description="Basic and acidic residues" evidence="5">
    <location>
        <begin position="297"/>
        <end position="307"/>
    </location>
</feature>
<dbReference type="GO" id="GO:0035091">
    <property type="term" value="F:phosphatidylinositol binding"/>
    <property type="evidence" value="ECO:0007669"/>
    <property type="project" value="TreeGrafter"/>
</dbReference>
<dbReference type="Gene3D" id="3.30.40.10">
    <property type="entry name" value="Zinc/RING finger domain, C3HC4 (zinc finger)"/>
    <property type="match status" value="2"/>
</dbReference>
<sequence length="526" mass="57434">AEPQNQALIKRVEDAFGSAGAPLQKPGRLLLGEGTLSKVCRKSEQLRQFFLFNDILIYGMPQFRGSYTKQRVLELISLSVQPVPGQPRALDLHSPQKSFRVVCNTAAEAEQWAQRIRLCSEDCRRRLGLSAGISPAAETSPIWVPDSAASVCMHCKTAQFGVVNRRHHCRRCGAVVCAPCSNRTWLFPSISATPQRVCLTCYNKLSSHSTAGASSSANADQSDHLEPKPPGTATWNRSHLDRKPRGTKPPGTQATWNPSHLEPKHLEPKPSGTEATWNRSHLEPKPPGTEATWNGSHLERKPPNSEQNIERIRRVEQSFGSSGVTLLQTGRVLVAEGTLLKVCRRRTQKRRVFLFNDLLVYGSPLAGDCQRLVQQRVLQLAGVQTRQLADEGGASFQVMSPSKSFTMFAGSAEDAAKWVEFIRSCVADHSGDSSVASDSTGSTGASDCGGGVVRAPVWVPDGRSSNCMLCSATFGLISRRHHCRNCGFLVCSPCSQHTWVLPAQSDQPLRVCDTCYSLLAEPASPN</sequence>
<dbReference type="InterPro" id="IPR055251">
    <property type="entry name" value="SOS1_NGEF_PH"/>
</dbReference>
<dbReference type="SMART" id="SM00064">
    <property type="entry name" value="FYVE"/>
    <property type="match status" value="2"/>
</dbReference>
<keyword evidence="2 4" id="KW-0863">Zinc-finger</keyword>
<feature type="domain" description="FYVE-type" evidence="7">
    <location>
        <begin position="146"/>
        <end position="206"/>
    </location>
</feature>
<feature type="domain" description="FYVE-type" evidence="7">
    <location>
        <begin position="461"/>
        <end position="520"/>
    </location>
</feature>
<evidence type="ECO:0000313" key="9">
    <source>
        <dbReference type="WBParaSite" id="maker-uti_cns_0045497-snap-gene-0.7-mRNA-1"/>
    </source>
</evidence>
<protein>
    <submittedName>
        <fullName evidence="9">FYVE-type domain-containing protein</fullName>
    </submittedName>
</protein>
<dbReference type="InterPro" id="IPR011993">
    <property type="entry name" value="PH-like_dom_sf"/>
</dbReference>
<evidence type="ECO:0000259" key="7">
    <source>
        <dbReference type="PROSITE" id="PS50178"/>
    </source>
</evidence>
<accession>A0A1I8J253</accession>
<dbReference type="InterPro" id="IPR011011">
    <property type="entry name" value="Znf_FYVE_PHD"/>
</dbReference>
<dbReference type="Pfam" id="PF22697">
    <property type="entry name" value="SOS1_NGEF_PH"/>
    <property type="match status" value="1"/>
</dbReference>
<dbReference type="Gene3D" id="2.30.29.30">
    <property type="entry name" value="Pleckstrin-homology domain (PH domain)/Phosphotyrosine-binding domain (PTB)"/>
    <property type="match status" value="2"/>
</dbReference>
<proteinExistence type="predicted"/>
<dbReference type="GO" id="GO:0007032">
    <property type="term" value="P:endosome organization"/>
    <property type="evidence" value="ECO:0007669"/>
    <property type="project" value="TreeGrafter"/>
</dbReference>
<evidence type="ECO:0000256" key="3">
    <source>
        <dbReference type="ARBA" id="ARBA00022833"/>
    </source>
</evidence>
<dbReference type="GO" id="GO:0005769">
    <property type="term" value="C:early endosome"/>
    <property type="evidence" value="ECO:0007669"/>
    <property type="project" value="TreeGrafter"/>
</dbReference>
<evidence type="ECO:0000313" key="8">
    <source>
        <dbReference type="Proteomes" id="UP000095280"/>
    </source>
</evidence>
<dbReference type="SUPFAM" id="SSF50729">
    <property type="entry name" value="PH domain-like"/>
    <property type="match status" value="2"/>
</dbReference>
<feature type="compositionally biased region" description="Low complexity" evidence="5">
    <location>
        <begin position="210"/>
        <end position="219"/>
    </location>
</feature>
<dbReference type="SUPFAM" id="SSF57903">
    <property type="entry name" value="FYVE/PHD zinc finger"/>
    <property type="match status" value="2"/>
</dbReference>
<evidence type="ECO:0000256" key="1">
    <source>
        <dbReference type="ARBA" id="ARBA00022723"/>
    </source>
</evidence>
<keyword evidence="3" id="KW-0862">Zinc</keyword>
<evidence type="ECO:0000256" key="5">
    <source>
        <dbReference type="SAM" id="MobiDB-lite"/>
    </source>
</evidence>
<dbReference type="PROSITE" id="PS50003">
    <property type="entry name" value="PH_DOMAIN"/>
    <property type="match status" value="2"/>
</dbReference>
<dbReference type="InterPro" id="IPR001849">
    <property type="entry name" value="PH_domain"/>
</dbReference>
<keyword evidence="1" id="KW-0479">Metal-binding</keyword>